<name>A0ABX2C5Y9_9BRAD</name>
<reference evidence="1" key="1">
    <citation type="submission" date="2020-05" db="EMBL/GenBank/DDBJ databases">
        <title>Nod-independent and nitrogen-fixing Bradyrhizobium aeschynomene sp. nov. isolated from nodules of Aeschynomene indica.</title>
        <authorList>
            <person name="Zhang Z."/>
        </authorList>
    </citation>
    <scope>NUCLEOTIDE SEQUENCE</scope>
    <source>
        <strain evidence="1">83012</strain>
    </source>
</reference>
<gene>
    <name evidence="1" type="ORF">HL667_01715</name>
</gene>
<accession>A0ABX2C5Y9</accession>
<proteinExistence type="predicted"/>
<dbReference type="Proteomes" id="UP000886476">
    <property type="component" value="Unassembled WGS sequence"/>
</dbReference>
<keyword evidence="2" id="KW-1185">Reference proteome</keyword>
<organism evidence="1 2">
    <name type="scientific">Bradyrhizobium aeschynomenes</name>
    <dbReference type="NCBI Taxonomy" id="2734909"/>
    <lineage>
        <taxon>Bacteria</taxon>
        <taxon>Pseudomonadati</taxon>
        <taxon>Pseudomonadota</taxon>
        <taxon>Alphaproteobacteria</taxon>
        <taxon>Hyphomicrobiales</taxon>
        <taxon>Nitrobacteraceae</taxon>
        <taxon>Bradyrhizobium</taxon>
    </lineage>
</organism>
<dbReference type="EMBL" id="JABFDN010000001">
    <property type="protein sequence ID" value="NPU63708.1"/>
    <property type="molecule type" value="Genomic_DNA"/>
</dbReference>
<protein>
    <submittedName>
        <fullName evidence="1">Uncharacterized protein</fullName>
    </submittedName>
</protein>
<sequence length="251" mass="26484">MVDHEAVRFTAPSVVKTPTSPNTDVVATPTGDTNNTTQLVFEYQGRIPVWTPVVSQAQPQVVLGADITIGATTWRKGITVQYAALGSTQYTVTIISGEIVDDRGLYSLQGVTLGIFPISSSIKAAPSAAALRTEEYPRAAFTALPTVNTPTSPNSNVVTTPSGDTNNTTYVSFQYQGRIPVWTPIVSQSQITAVLGADITIGATTWKAGITVQYAALGSAQYTVTIIKGDIIDDRALYSLAGTLLGIFPIG</sequence>
<evidence type="ECO:0000313" key="1">
    <source>
        <dbReference type="EMBL" id="NPU63708.1"/>
    </source>
</evidence>
<evidence type="ECO:0000313" key="2">
    <source>
        <dbReference type="Proteomes" id="UP000886476"/>
    </source>
</evidence>
<dbReference type="RefSeq" id="WP_172108393.1">
    <property type="nucleotide sequence ID" value="NZ_JABFDM010000006.1"/>
</dbReference>
<comment type="caution">
    <text evidence="1">The sequence shown here is derived from an EMBL/GenBank/DDBJ whole genome shotgun (WGS) entry which is preliminary data.</text>
</comment>